<accession>A0ABZ0HSQ7</accession>
<dbReference type="Proteomes" id="UP001626536">
    <property type="component" value="Chromosome"/>
</dbReference>
<dbReference type="InterPro" id="IPR021955">
    <property type="entry name" value="DUF3572"/>
</dbReference>
<name>A0ABZ0HSQ7_9HYPH</name>
<gene>
    <name evidence="1" type="ORF">RZS28_17625</name>
</gene>
<proteinExistence type="predicted"/>
<keyword evidence="2" id="KW-1185">Reference proteome</keyword>
<sequence>MQNRAIPAPRTKSAQLTREAAEAIAIDVLTFIAAEPARLERFIALSGLTGDGLRAAAAEPGFFAGVLDHLAADEALLLAFSANAGQDPAMIAKARDCLSPPTETQ</sequence>
<dbReference type="EMBL" id="CP136862">
    <property type="protein sequence ID" value="WOJ89579.1"/>
    <property type="molecule type" value="Genomic_DNA"/>
</dbReference>
<dbReference type="Pfam" id="PF12096">
    <property type="entry name" value="DUF3572"/>
    <property type="match status" value="1"/>
</dbReference>
<evidence type="ECO:0000313" key="2">
    <source>
        <dbReference type="Proteomes" id="UP001626536"/>
    </source>
</evidence>
<protein>
    <submittedName>
        <fullName evidence="1">DUF3572 domain-containing protein</fullName>
    </submittedName>
</protein>
<organism evidence="1 2">
    <name type="scientific">Methylocapsa polymorpha</name>
    <dbReference type="NCBI Taxonomy" id="3080828"/>
    <lineage>
        <taxon>Bacteria</taxon>
        <taxon>Pseudomonadati</taxon>
        <taxon>Pseudomonadota</taxon>
        <taxon>Alphaproteobacteria</taxon>
        <taxon>Hyphomicrobiales</taxon>
        <taxon>Beijerinckiaceae</taxon>
        <taxon>Methylocapsa</taxon>
    </lineage>
</organism>
<dbReference type="RefSeq" id="WP_407339025.1">
    <property type="nucleotide sequence ID" value="NZ_CP136862.1"/>
</dbReference>
<evidence type="ECO:0000313" key="1">
    <source>
        <dbReference type="EMBL" id="WOJ89579.1"/>
    </source>
</evidence>
<reference evidence="1 2" key="1">
    <citation type="submission" date="2023-10" db="EMBL/GenBank/DDBJ databases">
        <title>Novel methanotroph of the genus Methylocapsa from a subarctic wetland.</title>
        <authorList>
            <person name="Belova S.E."/>
            <person name="Oshkin I.Y."/>
            <person name="Miroshnikov K."/>
            <person name="Dedysh S.N."/>
        </authorList>
    </citation>
    <scope>NUCLEOTIDE SEQUENCE [LARGE SCALE GENOMIC DNA]</scope>
    <source>
        <strain evidence="1 2">RX1</strain>
    </source>
</reference>